<feature type="region of interest" description="Disordered" evidence="6">
    <location>
        <begin position="499"/>
        <end position="526"/>
    </location>
</feature>
<evidence type="ECO:0000256" key="1">
    <source>
        <dbReference type="ARBA" id="ARBA00022723"/>
    </source>
</evidence>
<feature type="region of interest" description="Disordered" evidence="6">
    <location>
        <begin position="1008"/>
        <end position="1061"/>
    </location>
</feature>
<protein>
    <recommendedName>
        <fullName evidence="11">Amidohydrolase-related domain-containing protein</fullName>
    </recommendedName>
</protein>
<dbReference type="InterPro" id="IPR011059">
    <property type="entry name" value="Metal-dep_hydrolase_composite"/>
</dbReference>
<dbReference type="CDD" id="cd00067">
    <property type="entry name" value="GAL4"/>
    <property type="match status" value="1"/>
</dbReference>
<sequence length="1173" mass="130518">MGSDYIIKNATVVSVDKDIGTVSNCDVLIEKGVITAVGPDLQYSSKPIVIDGTNAIVSPGFIDTHRHTWQTQLRTIGSDYVLSDYILNLRQIYGASYTVHDAYLGNYCGALDSIDNGITYLIDHSHIINSPEHADAAIKGLQDAKIRATFCYAMYPNPHWEGSCMDKEREEKTPDWRLHDTKRVAEKFFKSSQPGDLLRMGFALSEPDLTPFDRLVQEIDYARSIGCKVITGHFNFGKWDPGNCIIRQFGQRGLLGSDLLLSHGNTLRDDELEFIAKQGCGISSTPDTELQMGMSHPVAFKAKDRGCSASLGVDVCCSAPADMFAQMRLLLQAQRHLEHEAGDSAPLKMSRSCEEVLEIATMGGAKAVGLEKAIGSITPGKRADLLVTRCDAPRLVPAHDPIGTLVLYANGSDIDTVMINGEIVKSGGKLTNVDWPKLREELRASVAAIMERSKQVPMEEVEATRDYMIRCTGERPKCKRCLRLKHTCVYSVPFNVRHSKPQQPLGSGFDERRASQTPKSAREDKLATTTNLTSTANSQITLPVLSPQPAFEERYIGIPKGLVSTLVDLYFENVYNAHLLLHRRSFLEAVVSGTARPHVLLGVCAWGANFYRDNNGQATLKDHGFMVEWAQRAGKLVFHELHELHEDSLVTFVNLSVFWHSQGSWRMAILHKGSACNLLSIIGVGCGTLQQDASWESEVRRRRCWATYLMHCHNSESLSNFPVAGMEKLALPWPEGDFEARHSRSARVTLDSGEGNGGIYAEVIKVLTLWSLVHSCIKTAESSLATQLPAMYALQEKLSDWWRKLPSNMRLTRTNISATPKHLLPNILLINVVYHQSLCALHASIVPLFCWGGVDESWSTARQLSAQLAYEHACTTSELLHVVASIFDRLSAMPSFICYGAYCGCAIQIPFLWSSNPSVRERAYTNVKANMKMIDIMSKYWKFAALLKIYVRCLYKGHKQHPTVLEDEPKYLDPQKLTRFKMNAPHVQASILEFIGILYSREDGYAQPGETPGLEIEHLGTRDGAPSRSSISEDREADPAEQKELHLTGDTNWPQPFPTVPFTPEALVQYQQDQAQQQQQQQLPAFSSAFSNQHQPDAVPLESQTLDIFQPLFDPETMLDLFPNGELPDLSAFDTSPLDLRHFELEGWDDDGTGASASSVSWTAATNARLAQR</sequence>
<keyword evidence="1" id="KW-0479">Metal-binding</keyword>
<dbReference type="GO" id="GO:0000981">
    <property type="term" value="F:DNA-binding transcription factor activity, RNA polymerase II-specific"/>
    <property type="evidence" value="ECO:0007669"/>
    <property type="project" value="InterPro"/>
</dbReference>
<dbReference type="OrthoDB" id="194468at2759"/>
<dbReference type="Gene3D" id="4.10.240.10">
    <property type="entry name" value="Zn(2)-C6 fungal-type DNA-binding domain"/>
    <property type="match status" value="1"/>
</dbReference>
<dbReference type="Gene3D" id="2.30.40.10">
    <property type="entry name" value="Urease, subunit C, domain 1"/>
    <property type="match status" value="1"/>
</dbReference>
<feature type="domain" description="Xylanolytic transcriptional activator regulatory" evidence="8">
    <location>
        <begin position="568"/>
        <end position="802"/>
    </location>
</feature>
<dbReference type="GeneID" id="27703974"/>
<dbReference type="Pfam" id="PF01979">
    <property type="entry name" value="Amidohydro_1"/>
    <property type="match status" value="1"/>
</dbReference>
<keyword evidence="10" id="KW-1185">Reference proteome</keyword>
<dbReference type="InterPro" id="IPR001138">
    <property type="entry name" value="Zn2Cys6_DnaBD"/>
</dbReference>
<dbReference type="PANTHER" id="PTHR43794">
    <property type="entry name" value="AMINOHYDROLASE SSNA-RELATED"/>
    <property type="match status" value="1"/>
</dbReference>
<dbReference type="GO" id="GO:0006351">
    <property type="term" value="P:DNA-templated transcription"/>
    <property type="evidence" value="ECO:0007669"/>
    <property type="project" value="InterPro"/>
</dbReference>
<dbReference type="RefSeq" id="XP_016615146.1">
    <property type="nucleotide sequence ID" value="XM_016768759.1"/>
</dbReference>
<dbReference type="NCBIfam" id="NF006056">
    <property type="entry name" value="PRK08204.1"/>
    <property type="match status" value="1"/>
</dbReference>
<dbReference type="Pfam" id="PF04082">
    <property type="entry name" value="Fungal_trans"/>
    <property type="match status" value="1"/>
</dbReference>
<organism evidence="9 10">
    <name type="scientific">Cladophialophora bantiana (strain ATCC 10958 / CBS 173.52 / CDC B-1940 / NIH 8579)</name>
    <name type="common">Xylohypha bantiana</name>
    <dbReference type="NCBI Taxonomy" id="1442370"/>
    <lineage>
        <taxon>Eukaryota</taxon>
        <taxon>Fungi</taxon>
        <taxon>Dikarya</taxon>
        <taxon>Ascomycota</taxon>
        <taxon>Pezizomycotina</taxon>
        <taxon>Eurotiomycetes</taxon>
        <taxon>Chaetothyriomycetidae</taxon>
        <taxon>Chaetothyriales</taxon>
        <taxon>Herpotrichiellaceae</taxon>
        <taxon>Cladophialophora</taxon>
    </lineage>
</organism>
<dbReference type="GO" id="GO:0008270">
    <property type="term" value="F:zinc ion binding"/>
    <property type="evidence" value="ECO:0007669"/>
    <property type="project" value="InterPro"/>
</dbReference>
<evidence type="ECO:0000256" key="2">
    <source>
        <dbReference type="ARBA" id="ARBA00023015"/>
    </source>
</evidence>
<keyword evidence="4" id="KW-0804">Transcription</keyword>
<dbReference type="InterPro" id="IPR032466">
    <property type="entry name" value="Metal_Hydrolase"/>
</dbReference>
<keyword evidence="3" id="KW-0238">DNA-binding</keyword>
<dbReference type="VEuPathDB" id="FungiDB:Z519_11046"/>
<evidence type="ECO:0000256" key="6">
    <source>
        <dbReference type="SAM" id="MobiDB-lite"/>
    </source>
</evidence>
<name>A0A0D2FPA3_CLAB1</name>
<dbReference type="SUPFAM" id="SSF51338">
    <property type="entry name" value="Composite domain of metallo-dependent hydrolases"/>
    <property type="match status" value="2"/>
</dbReference>
<dbReference type="AlphaFoldDB" id="A0A0D2FPA3"/>
<feature type="domain" description="Amidohydrolase-related" evidence="7">
    <location>
        <begin position="56"/>
        <end position="424"/>
    </location>
</feature>
<accession>A0A0D2FPA3</accession>
<dbReference type="Gene3D" id="3.20.20.140">
    <property type="entry name" value="Metal-dependent hydrolases"/>
    <property type="match status" value="1"/>
</dbReference>
<dbReference type="GO" id="GO:0016810">
    <property type="term" value="F:hydrolase activity, acting on carbon-nitrogen (but not peptide) bonds"/>
    <property type="evidence" value="ECO:0007669"/>
    <property type="project" value="InterPro"/>
</dbReference>
<dbReference type="CDD" id="cd12148">
    <property type="entry name" value="fungal_TF_MHR"/>
    <property type="match status" value="1"/>
</dbReference>
<dbReference type="InterPro" id="IPR036864">
    <property type="entry name" value="Zn2-C6_fun-type_DNA-bd_sf"/>
</dbReference>
<keyword evidence="5" id="KW-0539">Nucleus</keyword>
<evidence type="ECO:0000313" key="9">
    <source>
        <dbReference type="EMBL" id="KIW88477.1"/>
    </source>
</evidence>
<reference evidence="9" key="1">
    <citation type="submission" date="2015-01" db="EMBL/GenBank/DDBJ databases">
        <title>The Genome Sequence of Cladophialophora bantiana CBS 173.52.</title>
        <authorList>
            <consortium name="The Broad Institute Genomics Platform"/>
            <person name="Cuomo C."/>
            <person name="de Hoog S."/>
            <person name="Gorbushina A."/>
            <person name="Stielow B."/>
            <person name="Teixiera M."/>
            <person name="Abouelleil A."/>
            <person name="Chapman S.B."/>
            <person name="Priest M."/>
            <person name="Young S.K."/>
            <person name="Wortman J."/>
            <person name="Nusbaum C."/>
            <person name="Birren B."/>
        </authorList>
    </citation>
    <scope>NUCLEOTIDE SEQUENCE [LARGE SCALE GENOMIC DNA]</scope>
    <source>
        <strain evidence="9">CBS 173.52</strain>
    </source>
</reference>
<dbReference type="PANTHER" id="PTHR43794:SF5">
    <property type="entry name" value="CHLOROHYDROLASE FAMILY PROTEIN"/>
    <property type="match status" value="1"/>
</dbReference>
<dbReference type="EMBL" id="KN846999">
    <property type="protein sequence ID" value="KIW88477.1"/>
    <property type="molecule type" value="Genomic_DNA"/>
</dbReference>
<dbReference type="SUPFAM" id="SSF51556">
    <property type="entry name" value="Metallo-dependent hydrolases"/>
    <property type="match status" value="1"/>
</dbReference>
<dbReference type="GO" id="GO:0003677">
    <property type="term" value="F:DNA binding"/>
    <property type="evidence" value="ECO:0007669"/>
    <property type="project" value="UniProtKB-KW"/>
</dbReference>
<gene>
    <name evidence="9" type="ORF">Z519_11046</name>
</gene>
<evidence type="ECO:0000256" key="3">
    <source>
        <dbReference type="ARBA" id="ARBA00023125"/>
    </source>
</evidence>
<feature type="compositionally biased region" description="Basic and acidic residues" evidence="6">
    <location>
        <begin position="509"/>
        <end position="526"/>
    </location>
</feature>
<evidence type="ECO:0000313" key="10">
    <source>
        <dbReference type="Proteomes" id="UP000053789"/>
    </source>
</evidence>
<keyword evidence="2" id="KW-0805">Transcription regulation</keyword>
<feature type="compositionally biased region" description="Low complexity" evidence="6">
    <location>
        <begin position="1153"/>
        <end position="1173"/>
    </location>
</feature>
<dbReference type="HOGENOM" id="CLU_284558_0_0_1"/>
<feature type="region of interest" description="Disordered" evidence="6">
    <location>
        <begin position="1149"/>
        <end position="1173"/>
    </location>
</feature>
<dbReference type="InterPro" id="IPR050287">
    <property type="entry name" value="MTA/SAH_deaminase"/>
</dbReference>
<feature type="compositionally biased region" description="Basic and acidic residues" evidence="6">
    <location>
        <begin position="1031"/>
        <end position="1047"/>
    </location>
</feature>
<dbReference type="Proteomes" id="UP000053789">
    <property type="component" value="Unassembled WGS sequence"/>
</dbReference>
<evidence type="ECO:0000259" key="7">
    <source>
        <dbReference type="Pfam" id="PF01979"/>
    </source>
</evidence>
<evidence type="ECO:0000259" key="8">
    <source>
        <dbReference type="Pfam" id="PF04082"/>
    </source>
</evidence>
<dbReference type="InterPro" id="IPR006680">
    <property type="entry name" value="Amidohydro-rel"/>
</dbReference>
<evidence type="ECO:0008006" key="11">
    <source>
        <dbReference type="Google" id="ProtNLM"/>
    </source>
</evidence>
<evidence type="ECO:0000256" key="4">
    <source>
        <dbReference type="ARBA" id="ARBA00023163"/>
    </source>
</evidence>
<dbReference type="InterPro" id="IPR007219">
    <property type="entry name" value="XnlR_reg_dom"/>
</dbReference>
<evidence type="ECO:0000256" key="5">
    <source>
        <dbReference type="ARBA" id="ARBA00023242"/>
    </source>
</evidence>
<proteinExistence type="predicted"/>